<dbReference type="AlphaFoldDB" id="A0A2S9H2R1"/>
<dbReference type="SUPFAM" id="SSF74653">
    <property type="entry name" value="TolA/TonB C-terminal domain"/>
    <property type="match status" value="1"/>
</dbReference>
<dbReference type="InterPro" id="IPR051045">
    <property type="entry name" value="TonB-dependent_transducer"/>
</dbReference>
<dbReference type="PANTHER" id="PTHR33446:SF2">
    <property type="entry name" value="PROTEIN TONB"/>
    <property type="match status" value="1"/>
</dbReference>
<keyword evidence="5 10" id="KW-0997">Cell inner membrane</keyword>
<evidence type="ECO:0000256" key="3">
    <source>
        <dbReference type="ARBA" id="ARBA00022448"/>
    </source>
</evidence>
<keyword evidence="3 10" id="KW-0813">Transport</keyword>
<proteinExistence type="inferred from homology"/>
<feature type="region of interest" description="Disordered" evidence="11">
    <location>
        <begin position="119"/>
        <end position="138"/>
    </location>
</feature>
<evidence type="ECO:0000256" key="11">
    <source>
        <dbReference type="SAM" id="MobiDB-lite"/>
    </source>
</evidence>
<keyword evidence="7 10" id="KW-0653">Protein transport</keyword>
<keyword evidence="8 10" id="KW-1133">Transmembrane helix</keyword>
<dbReference type="GO" id="GO:0015031">
    <property type="term" value="P:protein transport"/>
    <property type="evidence" value="ECO:0007669"/>
    <property type="project" value="UniProtKB-UniRule"/>
</dbReference>
<dbReference type="PROSITE" id="PS52015">
    <property type="entry name" value="TONB_CTD"/>
    <property type="match status" value="1"/>
</dbReference>
<dbReference type="NCBIfam" id="TIGR01352">
    <property type="entry name" value="tonB_Cterm"/>
    <property type="match status" value="1"/>
</dbReference>
<evidence type="ECO:0000256" key="10">
    <source>
        <dbReference type="RuleBase" id="RU362123"/>
    </source>
</evidence>
<evidence type="ECO:0000256" key="6">
    <source>
        <dbReference type="ARBA" id="ARBA00022692"/>
    </source>
</evidence>
<comment type="similarity">
    <text evidence="2 10">Belongs to the TonB family.</text>
</comment>
<evidence type="ECO:0000256" key="7">
    <source>
        <dbReference type="ARBA" id="ARBA00022927"/>
    </source>
</evidence>
<dbReference type="EMBL" id="PUGF01000003">
    <property type="protein sequence ID" value="PRC94258.1"/>
    <property type="molecule type" value="Genomic_DNA"/>
</dbReference>
<dbReference type="GO" id="GO:0055085">
    <property type="term" value="P:transmembrane transport"/>
    <property type="evidence" value="ECO:0007669"/>
    <property type="project" value="InterPro"/>
</dbReference>
<evidence type="ECO:0000313" key="14">
    <source>
        <dbReference type="Proteomes" id="UP000237839"/>
    </source>
</evidence>
<dbReference type="GO" id="GO:0031992">
    <property type="term" value="F:energy transducer activity"/>
    <property type="evidence" value="ECO:0007669"/>
    <property type="project" value="InterPro"/>
</dbReference>
<keyword evidence="6 10" id="KW-0812">Transmembrane</keyword>
<feature type="transmembrane region" description="Helical" evidence="10">
    <location>
        <begin position="55"/>
        <end position="75"/>
    </location>
</feature>
<sequence>MTTMTFASIHGAPRRAAARRIYTTAQRFESTSTPPAAAVAVIGNVTDAKRSRDQIGLIATVGIVIALHAAIITIVNQSVETAPIPSKASMLAVDIAPPPPPPPIIKPKPLPQIAAVKPVTRQPSTSVPTVPSVTETPAPSAETVQVAVATPSVPAPAPTLAPAPAPEPVTEPRGYAGYLNNPAPSYPLAAQKHGLQGKVILKIHVLTNGQPDNISVAKSSGYAILDEAAVKAVTAWIFEPAKRGQKPIDGWVNVPINFNLS</sequence>
<reference evidence="13 14" key="1">
    <citation type="submission" date="2018-02" db="EMBL/GenBank/DDBJ databases">
        <title>Solimicrobium silvestre gen. nov., sp. nov., isolated from alpine forest soil.</title>
        <authorList>
            <person name="Margesin R."/>
            <person name="Albuquerque L."/>
            <person name="Zhang D.-C."/>
            <person name="Froufe H.J.C."/>
            <person name="Severino R."/>
            <person name="Roxo I."/>
            <person name="Egas C."/>
            <person name="Da Costa M.S."/>
        </authorList>
    </citation>
    <scope>NUCLEOTIDE SEQUENCE [LARGE SCALE GENOMIC DNA]</scope>
    <source>
        <strain evidence="13 14">S20-91</strain>
    </source>
</reference>
<dbReference type="InterPro" id="IPR037682">
    <property type="entry name" value="TonB_C"/>
</dbReference>
<dbReference type="InterPro" id="IPR003538">
    <property type="entry name" value="TonB"/>
</dbReference>
<keyword evidence="4 10" id="KW-1003">Cell membrane</keyword>
<evidence type="ECO:0000256" key="9">
    <source>
        <dbReference type="ARBA" id="ARBA00023136"/>
    </source>
</evidence>
<evidence type="ECO:0000256" key="4">
    <source>
        <dbReference type="ARBA" id="ARBA00022475"/>
    </source>
</evidence>
<gene>
    <name evidence="13" type="ORF">S2091_0879</name>
</gene>
<comment type="function">
    <text evidence="10">Interacts with outer membrane receptor proteins that carry out high-affinity binding and energy dependent uptake into the periplasmic space of specific substrates. It could act to transduce energy from the cytoplasmic membrane to specific energy-requiring processes in the outer membrane, resulting in the release into the periplasm of ligands bound by these outer membrane proteins.</text>
</comment>
<dbReference type="RefSeq" id="WP_105530590.1">
    <property type="nucleotide sequence ID" value="NZ_PUGF01000003.1"/>
</dbReference>
<keyword evidence="14" id="KW-1185">Reference proteome</keyword>
<dbReference type="PANTHER" id="PTHR33446">
    <property type="entry name" value="PROTEIN TONB-RELATED"/>
    <property type="match status" value="1"/>
</dbReference>
<name>A0A2S9H2R1_9BURK</name>
<dbReference type="InterPro" id="IPR006260">
    <property type="entry name" value="TonB/TolA_C"/>
</dbReference>
<dbReference type="Pfam" id="PF03544">
    <property type="entry name" value="TonB_C"/>
    <property type="match status" value="1"/>
</dbReference>
<comment type="subcellular location">
    <subcellularLocation>
        <location evidence="1 10">Cell inner membrane</location>
        <topology evidence="1 10">Single-pass membrane protein</topology>
        <orientation evidence="1 10">Periplasmic side</orientation>
    </subcellularLocation>
</comment>
<evidence type="ECO:0000256" key="1">
    <source>
        <dbReference type="ARBA" id="ARBA00004383"/>
    </source>
</evidence>
<dbReference type="GO" id="GO:0098797">
    <property type="term" value="C:plasma membrane protein complex"/>
    <property type="evidence" value="ECO:0007669"/>
    <property type="project" value="TreeGrafter"/>
</dbReference>
<evidence type="ECO:0000256" key="2">
    <source>
        <dbReference type="ARBA" id="ARBA00006555"/>
    </source>
</evidence>
<comment type="caution">
    <text evidence="13">The sequence shown here is derived from an EMBL/GenBank/DDBJ whole genome shotgun (WGS) entry which is preliminary data.</text>
</comment>
<feature type="domain" description="TonB C-terminal" evidence="12">
    <location>
        <begin position="171"/>
        <end position="261"/>
    </location>
</feature>
<dbReference type="GO" id="GO:0015891">
    <property type="term" value="P:siderophore transport"/>
    <property type="evidence" value="ECO:0007669"/>
    <property type="project" value="InterPro"/>
</dbReference>
<dbReference type="PRINTS" id="PR01374">
    <property type="entry name" value="TONBPROTEIN"/>
</dbReference>
<dbReference type="Gene3D" id="3.30.1150.10">
    <property type="match status" value="1"/>
</dbReference>
<dbReference type="GO" id="GO:0030288">
    <property type="term" value="C:outer membrane-bounded periplasmic space"/>
    <property type="evidence" value="ECO:0007669"/>
    <property type="project" value="InterPro"/>
</dbReference>
<protein>
    <recommendedName>
        <fullName evidence="10">Protein TonB</fullName>
    </recommendedName>
</protein>
<organism evidence="13 14">
    <name type="scientific">Solimicrobium silvestre</name>
    <dbReference type="NCBI Taxonomy" id="2099400"/>
    <lineage>
        <taxon>Bacteria</taxon>
        <taxon>Pseudomonadati</taxon>
        <taxon>Pseudomonadota</taxon>
        <taxon>Betaproteobacteria</taxon>
        <taxon>Burkholderiales</taxon>
        <taxon>Oxalobacteraceae</taxon>
        <taxon>Solimicrobium</taxon>
    </lineage>
</organism>
<evidence type="ECO:0000259" key="12">
    <source>
        <dbReference type="PROSITE" id="PS52015"/>
    </source>
</evidence>
<accession>A0A2S9H2R1</accession>
<evidence type="ECO:0000256" key="5">
    <source>
        <dbReference type="ARBA" id="ARBA00022519"/>
    </source>
</evidence>
<keyword evidence="9 10" id="KW-0472">Membrane</keyword>
<dbReference type="OrthoDB" id="9792439at2"/>
<keyword evidence="10" id="KW-0735">Signal-anchor</keyword>
<dbReference type="Proteomes" id="UP000237839">
    <property type="component" value="Unassembled WGS sequence"/>
</dbReference>
<evidence type="ECO:0000313" key="13">
    <source>
        <dbReference type="EMBL" id="PRC94258.1"/>
    </source>
</evidence>
<evidence type="ECO:0000256" key="8">
    <source>
        <dbReference type="ARBA" id="ARBA00022989"/>
    </source>
</evidence>